<keyword evidence="7 10" id="KW-0275">Fatty acid biosynthesis</keyword>
<dbReference type="Pfam" id="PF01648">
    <property type="entry name" value="ACPS"/>
    <property type="match status" value="1"/>
</dbReference>
<keyword evidence="1 10" id="KW-0444">Lipid biosynthesis</keyword>
<proteinExistence type="inferred from homology"/>
<dbReference type="InterPro" id="IPR004568">
    <property type="entry name" value="Ppantetheine-prot_Trfase_dom"/>
</dbReference>
<accession>A0A918KQP9</accession>
<evidence type="ECO:0000256" key="4">
    <source>
        <dbReference type="ARBA" id="ARBA00022832"/>
    </source>
</evidence>
<dbReference type="NCBIfam" id="TIGR00556">
    <property type="entry name" value="pantethn_trn"/>
    <property type="match status" value="1"/>
</dbReference>
<dbReference type="FunFam" id="3.90.470.20:FF:000001">
    <property type="entry name" value="Holo-[acyl-carrier-protein] synthase"/>
    <property type="match status" value="1"/>
</dbReference>
<comment type="similarity">
    <text evidence="10">Belongs to the P-Pant transferase superfamily. AcpS family.</text>
</comment>
<comment type="function">
    <text evidence="10">Transfers the 4'-phosphopantetheine moiety from coenzyme A to a Ser of acyl-carrier-protein.</text>
</comment>
<dbReference type="InterPro" id="IPR037143">
    <property type="entry name" value="4-PPantetheinyl_Trfase_dom_sf"/>
</dbReference>
<dbReference type="NCBIfam" id="TIGR00516">
    <property type="entry name" value="acpS"/>
    <property type="match status" value="1"/>
</dbReference>
<dbReference type="SUPFAM" id="SSF56214">
    <property type="entry name" value="4'-phosphopantetheinyl transferase"/>
    <property type="match status" value="1"/>
</dbReference>
<dbReference type="RefSeq" id="WP_189612411.1">
    <property type="nucleotide sequence ID" value="NZ_BMXR01000013.1"/>
</dbReference>
<dbReference type="GO" id="GO:0006633">
    <property type="term" value="P:fatty acid biosynthetic process"/>
    <property type="evidence" value="ECO:0007669"/>
    <property type="project" value="UniProtKB-UniRule"/>
</dbReference>
<name>A0A918KQP9_9GAMM</name>
<evidence type="ECO:0000313" key="12">
    <source>
        <dbReference type="EMBL" id="GGX69871.1"/>
    </source>
</evidence>
<reference evidence="12" key="1">
    <citation type="journal article" date="2014" name="Int. J. Syst. Evol. Microbiol.">
        <title>Complete genome sequence of Corynebacterium casei LMG S-19264T (=DSM 44701T), isolated from a smear-ripened cheese.</title>
        <authorList>
            <consortium name="US DOE Joint Genome Institute (JGI-PGF)"/>
            <person name="Walter F."/>
            <person name="Albersmeier A."/>
            <person name="Kalinowski J."/>
            <person name="Ruckert C."/>
        </authorList>
    </citation>
    <scope>NUCLEOTIDE SEQUENCE</scope>
    <source>
        <strain evidence="12">KCTC 22169</strain>
    </source>
</reference>
<dbReference type="InterPro" id="IPR002582">
    <property type="entry name" value="ACPS"/>
</dbReference>
<dbReference type="HAMAP" id="MF_00101">
    <property type="entry name" value="AcpS"/>
    <property type="match status" value="1"/>
</dbReference>
<evidence type="ECO:0000256" key="9">
    <source>
        <dbReference type="ARBA" id="ARBA00054726"/>
    </source>
</evidence>
<dbReference type="GO" id="GO:0008897">
    <property type="term" value="F:holo-[acyl-carrier-protein] synthase activity"/>
    <property type="evidence" value="ECO:0007669"/>
    <property type="project" value="UniProtKB-UniRule"/>
</dbReference>
<keyword evidence="3 10" id="KW-0479">Metal-binding</keyword>
<dbReference type="Proteomes" id="UP000626148">
    <property type="component" value="Unassembled WGS sequence"/>
</dbReference>
<evidence type="ECO:0000259" key="11">
    <source>
        <dbReference type="Pfam" id="PF01648"/>
    </source>
</evidence>
<dbReference type="Gene3D" id="3.90.470.20">
    <property type="entry name" value="4'-phosphopantetheinyl transferase domain"/>
    <property type="match status" value="1"/>
</dbReference>
<evidence type="ECO:0000256" key="6">
    <source>
        <dbReference type="ARBA" id="ARBA00023098"/>
    </source>
</evidence>
<dbReference type="InterPro" id="IPR008278">
    <property type="entry name" value="4-PPantetheinyl_Trfase_dom"/>
</dbReference>
<evidence type="ECO:0000256" key="10">
    <source>
        <dbReference type="HAMAP-Rule" id="MF_00101"/>
    </source>
</evidence>
<keyword evidence="5 10" id="KW-0460">Magnesium</keyword>
<organism evidence="12 13">
    <name type="scientific">Saccharospirillum salsuginis</name>
    <dbReference type="NCBI Taxonomy" id="418750"/>
    <lineage>
        <taxon>Bacteria</taxon>
        <taxon>Pseudomonadati</taxon>
        <taxon>Pseudomonadota</taxon>
        <taxon>Gammaproteobacteria</taxon>
        <taxon>Oceanospirillales</taxon>
        <taxon>Saccharospirillaceae</taxon>
        <taxon>Saccharospirillum</taxon>
    </lineage>
</organism>
<comment type="catalytic activity">
    <reaction evidence="8 10">
        <text>apo-[ACP] + CoA = holo-[ACP] + adenosine 3',5'-bisphosphate + H(+)</text>
        <dbReference type="Rhea" id="RHEA:12068"/>
        <dbReference type="Rhea" id="RHEA-COMP:9685"/>
        <dbReference type="Rhea" id="RHEA-COMP:9690"/>
        <dbReference type="ChEBI" id="CHEBI:15378"/>
        <dbReference type="ChEBI" id="CHEBI:29999"/>
        <dbReference type="ChEBI" id="CHEBI:57287"/>
        <dbReference type="ChEBI" id="CHEBI:58343"/>
        <dbReference type="ChEBI" id="CHEBI:64479"/>
        <dbReference type="EC" id="2.7.8.7"/>
    </reaction>
</comment>
<sequence>MAQGIGTDIVEIERIARVLERQGDRFLNRILTPAERDEYQRRNRPVKFLANRFAGKEAVAKALGCGIADGVTFHCIEILPNAQGAPEVVLTDRAEERLGMAGAQKVLLSLADEHHYVVAFALIS</sequence>
<evidence type="ECO:0000256" key="8">
    <source>
        <dbReference type="ARBA" id="ARBA00050875"/>
    </source>
</evidence>
<evidence type="ECO:0000256" key="7">
    <source>
        <dbReference type="ARBA" id="ARBA00023160"/>
    </source>
</evidence>
<comment type="caution">
    <text evidence="12">The sequence shown here is derived from an EMBL/GenBank/DDBJ whole genome shotgun (WGS) entry which is preliminary data.</text>
</comment>
<dbReference type="AlphaFoldDB" id="A0A918KQP9"/>
<protein>
    <recommendedName>
        <fullName evidence="10">Holo-[acyl-carrier-protein] synthase</fullName>
        <shortName evidence="10">Holo-ACP synthase</shortName>
        <ecNumber evidence="10">2.7.8.7</ecNumber>
    </recommendedName>
    <alternativeName>
        <fullName evidence="10">4'-phosphopantetheinyl transferase AcpS</fullName>
    </alternativeName>
</protein>
<evidence type="ECO:0000256" key="3">
    <source>
        <dbReference type="ARBA" id="ARBA00022723"/>
    </source>
</evidence>
<gene>
    <name evidence="10 12" type="primary">acpS</name>
    <name evidence="12" type="ORF">GCM10007392_41840</name>
</gene>
<keyword evidence="6 10" id="KW-0443">Lipid metabolism</keyword>
<feature type="binding site" evidence="10">
    <location>
        <position position="8"/>
    </location>
    <ligand>
        <name>Mg(2+)</name>
        <dbReference type="ChEBI" id="CHEBI:18420"/>
    </ligand>
</feature>
<feature type="binding site" evidence="10">
    <location>
        <position position="57"/>
    </location>
    <ligand>
        <name>Mg(2+)</name>
        <dbReference type="ChEBI" id="CHEBI:18420"/>
    </ligand>
</feature>
<evidence type="ECO:0000313" key="13">
    <source>
        <dbReference type="Proteomes" id="UP000626148"/>
    </source>
</evidence>
<reference evidence="12" key="2">
    <citation type="submission" date="2020-09" db="EMBL/GenBank/DDBJ databases">
        <authorList>
            <person name="Sun Q."/>
            <person name="Kim S."/>
        </authorList>
    </citation>
    <scope>NUCLEOTIDE SEQUENCE</scope>
    <source>
        <strain evidence="12">KCTC 22169</strain>
    </source>
</reference>
<dbReference type="GO" id="GO:0000287">
    <property type="term" value="F:magnesium ion binding"/>
    <property type="evidence" value="ECO:0007669"/>
    <property type="project" value="UniProtKB-UniRule"/>
</dbReference>
<keyword evidence="4 10" id="KW-0276">Fatty acid metabolism</keyword>
<keyword evidence="10" id="KW-0963">Cytoplasm</keyword>
<dbReference type="EC" id="2.7.8.7" evidence="10"/>
<feature type="domain" description="4'-phosphopantetheinyl transferase" evidence="11">
    <location>
        <begin position="4"/>
        <end position="98"/>
    </location>
</feature>
<keyword evidence="13" id="KW-1185">Reference proteome</keyword>
<comment type="function">
    <text evidence="9">Transfers the 4'-phosphopantetheine moiety from coenzyme A to the 'Ser-36' of acyl-carrier-protein.</text>
</comment>
<dbReference type="GO" id="GO:0005737">
    <property type="term" value="C:cytoplasm"/>
    <property type="evidence" value="ECO:0007669"/>
    <property type="project" value="UniProtKB-SubCell"/>
</dbReference>
<dbReference type="EMBL" id="BMXR01000013">
    <property type="protein sequence ID" value="GGX69871.1"/>
    <property type="molecule type" value="Genomic_DNA"/>
</dbReference>
<evidence type="ECO:0000256" key="5">
    <source>
        <dbReference type="ARBA" id="ARBA00022842"/>
    </source>
</evidence>
<comment type="cofactor">
    <cofactor evidence="10">
        <name>Mg(2+)</name>
        <dbReference type="ChEBI" id="CHEBI:18420"/>
    </cofactor>
</comment>
<evidence type="ECO:0000256" key="1">
    <source>
        <dbReference type="ARBA" id="ARBA00022516"/>
    </source>
</evidence>
<comment type="subcellular location">
    <subcellularLocation>
        <location evidence="10">Cytoplasm</location>
    </subcellularLocation>
</comment>
<evidence type="ECO:0000256" key="2">
    <source>
        <dbReference type="ARBA" id="ARBA00022679"/>
    </source>
</evidence>
<keyword evidence="2 10" id="KW-0808">Transferase</keyword>